<reference evidence="1 2" key="1">
    <citation type="submission" date="2019-01" db="EMBL/GenBank/DDBJ databases">
        <title>Sequencing of cultivated peanut Arachis hypogaea provides insights into genome evolution and oil improvement.</title>
        <authorList>
            <person name="Chen X."/>
        </authorList>
    </citation>
    <scope>NUCLEOTIDE SEQUENCE [LARGE SCALE GENOMIC DNA]</scope>
    <source>
        <strain evidence="2">cv. Fuhuasheng</strain>
        <tissue evidence="1">Leaves</tissue>
    </source>
</reference>
<dbReference type="Proteomes" id="UP000289738">
    <property type="component" value="Chromosome A01"/>
</dbReference>
<evidence type="ECO:0000313" key="1">
    <source>
        <dbReference type="EMBL" id="RYR76472.1"/>
    </source>
</evidence>
<gene>
    <name evidence="1" type="ORF">Ahy_A01g001065</name>
</gene>
<organism evidence="1 2">
    <name type="scientific">Arachis hypogaea</name>
    <name type="common">Peanut</name>
    <dbReference type="NCBI Taxonomy" id="3818"/>
    <lineage>
        <taxon>Eukaryota</taxon>
        <taxon>Viridiplantae</taxon>
        <taxon>Streptophyta</taxon>
        <taxon>Embryophyta</taxon>
        <taxon>Tracheophyta</taxon>
        <taxon>Spermatophyta</taxon>
        <taxon>Magnoliopsida</taxon>
        <taxon>eudicotyledons</taxon>
        <taxon>Gunneridae</taxon>
        <taxon>Pentapetalae</taxon>
        <taxon>rosids</taxon>
        <taxon>fabids</taxon>
        <taxon>Fabales</taxon>
        <taxon>Fabaceae</taxon>
        <taxon>Papilionoideae</taxon>
        <taxon>50 kb inversion clade</taxon>
        <taxon>dalbergioids sensu lato</taxon>
        <taxon>Dalbergieae</taxon>
        <taxon>Pterocarpus clade</taxon>
        <taxon>Arachis</taxon>
    </lineage>
</organism>
<keyword evidence="2" id="KW-1185">Reference proteome</keyword>
<accession>A0A445EM90</accession>
<dbReference type="EMBL" id="SDMP01000001">
    <property type="protein sequence ID" value="RYR76472.1"/>
    <property type="molecule type" value="Genomic_DNA"/>
</dbReference>
<sequence length="88" mass="10021">MASLLKAFRINKLLPLQGASELNVTLVLARVNPNFLSPPKSKYEQLWLKRSQPYHSHLLRNSNQLSTFKTAKVLAFNRLQLVFSGTIL</sequence>
<comment type="caution">
    <text evidence="1">The sequence shown here is derived from an EMBL/GenBank/DDBJ whole genome shotgun (WGS) entry which is preliminary data.</text>
</comment>
<proteinExistence type="predicted"/>
<name>A0A445EM90_ARAHY</name>
<protein>
    <submittedName>
        <fullName evidence="1">Uncharacterized protein</fullName>
    </submittedName>
</protein>
<evidence type="ECO:0000313" key="2">
    <source>
        <dbReference type="Proteomes" id="UP000289738"/>
    </source>
</evidence>
<dbReference type="AlphaFoldDB" id="A0A445EM90"/>